<organism evidence="4 5">
    <name type="scientific">Desulfoluna butyratoxydans</name>
    <dbReference type="NCBI Taxonomy" id="231438"/>
    <lineage>
        <taxon>Bacteria</taxon>
        <taxon>Pseudomonadati</taxon>
        <taxon>Thermodesulfobacteriota</taxon>
        <taxon>Desulfobacteria</taxon>
        <taxon>Desulfobacterales</taxon>
        <taxon>Desulfolunaceae</taxon>
        <taxon>Desulfoluna</taxon>
    </lineage>
</organism>
<sequence length="216" mass="24258">METTARSPWDTDYKGTEPSPVYEPLWHMLQQFLGDFPATSVLDFGCGDGNYAYLMAEEGLRVTGVDISLRAVEKAVALGNARTNGRCRFMRHDSIPEDVPDGSFDVVVMLNVLHCLTLKERVDLLVKAKRVLKQGGVLFASVLDVEDESYPRHEWTEIEPHTFDDGTGKLFHFYSREELAEELKGFSISECDMLRNIHPDVGRQSALFVVTATNKG</sequence>
<dbReference type="AlphaFoldDB" id="A0A4U8YZR9"/>
<evidence type="ECO:0000313" key="4">
    <source>
        <dbReference type="EMBL" id="VFQ47423.1"/>
    </source>
</evidence>
<dbReference type="CDD" id="cd02440">
    <property type="entry name" value="AdoMet_MTases"/>
    <property type="match status" value="1"/>
</dbReference>
<protein>
    <submittedName>
        <fullName evidence="4">S-adenosyl-l-methionine-dependent methyltransferase</fullName>
    </submittedName>
</protein>
<dbReference type="InterPro" id="IPR041698">
    <property type="entry name" value="Methyltransf_25"/>
</dbReference>
<dbReference type="GO" id="GO:0008168">
    <property type="term" value="F:methyltransferase activity"/>
    <property type="evidence" value="ECO:0007669"/>
    <property type="project" value="UniProtKB-KW"/>
</dbReference>
<dbReference type="InterPro" id="IPR029063">
    <property type="entry name" value="SAM-dependent_MTases_sf"/>
</dbReference>
<dbReference type="Pfam" id="PF13649">
    <property type="entry name" value="Methyltransf_25"/>
    <property type="match status" value="1"/>
</dbReference>
<dbReference type="EMBL" id="CAADHO010000017">
    <property type="protein sequence ID" value="VFQ47423.1"/>
    <property type="molecule type" value="Genomic_DNA"/>
</dbReference>
<evidence type="ECO:0000256" key="1">
    <source>
        <dbReference type="ARBA" id="ARBA00022603"/>
    </source>
</evidence>
<accession>A0A4U8YZR9</accession>
<dbReference type="RefSeq" id="WP_180147206.1">
    <property type="nucleotide sequence ID" value="NZ_CAADHO010000017.1"/>
</dbReference>
<dbReference type="PANTHER" id="PTHR43861:SF1">
    <property type="entry name" value="TRANS-ACONITATE 2-METHYLTRANSFERASE"/>
    <property type="match status" value="1"/>
</dbReference>
<keyword evidence="2 4" id="KW-0808">Transferase</keyword>
<keyword evidence="5" id="KW-1185">Reference proteome</keyword>
<gene>
    <name evidence="4" type="ORF">MSL71_51230</name>
</gene>
<feature type="domain" description="Methyltransferase" evidence="3">
    <location>
        <begin position="41"/>
        <end position="136"/>
    </location>
</feature>
<dbReference type="SUPFAM" id="SSF53335">
    <property type="entry name" value="S-adenosyl-L-methionine-dependent methyltransferases"/>
    <property type="match status" value="1"/>
</dbReference>
<reference evidence="4 5" key="1">
    <citation type="submission" date="2019-03" db="EMBL/GenBank/DDBJ databases">
        <authorList>
            <person name="Nijsse B."/>
        </authorList>
    </citation>
    <scope>NUCLEOTIDE SEQUENCE [LARGE SCALE GENOMIC DNA]</scope>
    <source>
        <strain evidence="4">Desulfoluna butyratoxydans MSL71</strain>
    </source>
</reference>
<dbReference type="Gene3D" id="3.40.50.150">
    <property type="entry name" value="Vaccinia Virus protein VP39"/>
    <property type="match status" value="1"/>
</dbReference>
<dbReference type="PANTHER" id="PTHR43861">
    <property type="entry name" value="TRANS-ACONITATE 2-METHYLTRANSFERASE-RELATED"/>
    <property type="match status" value="1"/>
</dbReference>
<dbReference type="Proteomes" id="UP000507962">
    <property type="component" value="Unassembled WGS sequence"/>
</dbReference>
<proteinExistence type="predicted"/>
<dbReference type="GO" id="GO:0032259">
    <property type="term" value="P:methylation"/>
    <property type="evidence" value="ECO:0007669"/>
    <property type="project" value="UniProtKB-KW"/>
</dbReference>
<evidence type="ECO:0000313" key="5">
    <source>
        <dbReference type="Proteomes" id="UP000507962"/>
    </source>
</evidence>
<keyword evidence="1 4" id="KW-0489">Methyltransferase</keyword>
<evidence type="ECO:0000259" key="3">
    <source>
        <dbReference type="Pfam" id="PF13649"/>
    </source>
</evidence>
<name>A0A4U8YZR9_9BACT</name>
<evidence type="ECO:0000256" key="2">
    <source>
        <dbReference type="ARBA" id="ARBA00022679"/>
    </source>
</evidence>